<comment type="cofactor">
    <cofactor evidence="6">
        <name>Zn(2+)</name>
        <dbReference type="ChEBI" id="CHEBI:29105"/>
    </cofactor>
    <text evidence="6">Binds 1 zinc ion per subunit.</text>
</comment>
<keyword evidence="4 6" id="KW-0862">Zinc</keyword>
<dbReference type="SUPFAM" id="SSF89372">
    <property type="entry name" value="Fucose-specific lectin"/>
    <property type="match status" value="1"/>
</dbReference>
<feature type="binding site" evidence="6">
    <location>
        <position position="103"/>
    </location>
    <ligand>
        <name>Zn(2+)</name>
        <dbReference type="ChEBI" id="CHEBI:29105"/>
        <note>catalytic</note>
    </ligand>
</feature>
<dbReference type="InterPro" id="IPR001506">
    <property type="entry name" value="Peptidase_M12A"/>
</dbReference>
<comment type="caution">
    <text evidence="6">Lacks conserved residue(s) required for the propagation of feature annotation.</text>
</comment>
<evidence type="ECO:0000256" key="1">
    <source>
        <dbReference type="ARBA" id="ARBA00022670"/>
    </source>
</evidence>
<keyword evidence="5 6" id="KW-0482">Metalloprotease</keyword>
<comment type="caution">
    <text evidence="8">The sequence shown here is derived from an EMBL/GenBank/DDBJ whole genome shotgun (WGS) entry which is preliminary data.</text>
</comment>
<evidence type="ECO:0000313" key="9">
    <source>
        <dbReference type="Proteomes" id="UP000598146"/>
    </source>
</evidence>
<evidence type="ECO:0000256" key="5">
    <source>
        <dbReference type="ARBA" id="ARBA00023049"/>
    </source>
</evidence>
<keyword evidence="3 6" id="KW-0378">Hydrolase</keyword>
<dbReference type="PANTHER" id="PTHR10127:SF780">
    <property type="entry name" value="METALLOENDOPEPTIDASE"/>
    <property type="match status" value="1"/>
</dbReference>
<dbReference type="Proteomes" id="UP000598146">
    <property type="component" value="Unassembled WGS sequence"/>
</dbReference>
<evidence type="ECO:0000256" key="2">
    <source>
        <dbReference type="ARBA" id="ARBA00022723"/>
    </source>
</evidence>
<dbReference type="InterPro" id="IPR024079">
    <property type="entry name" value="MetalloPept_cat_dom_sf"/>
</dbReference>
<dbReference type="PANTHER" id="PTHR10127">
    <property type="entry name" value="DISCOIDIN, CUB, EGF, LAMININ , AND ZINC METALLOPROTEASE DOMAIN CONTAINING"/>
    <property type="match status" value="1"/>
</dbReference>
<evidence type="ECO:0000259" key="7">
    <source>
        <dbReference type="PROSITE" id="PS51864"/>
    </source>
</evidence>
<dbReference type="SUPFAM" id="SSF55486">
    <property type="entry name" value="Metalloproteases ('zincins'), catalytic domain"/>
    <property type="match status" value="1"/>
</dbReference>
<feature type="binding site" evidence="6">
    <location>
        <position position="99"/>
    </location>
    <ligand>
        <name>Zn(2+)</name>
        <dbReference type="ChEBI" id="CHEBI:29105"/>
        <note>catalytic</note>
    </ligand>
</feature>
<accession>A0A931C731</accession>
<evidence type="ECO:0000313" key="8">
    <source>
        <dbReference type="EMBL" id="MBG0564639.1"/>
    </source>
</evidence>
<proteinExistence type="predicted"/>
<feature type="active site" evidence="6">
    <location>
        <position position="100"/>
    </location>
</feature>
<dbReference type="GO" id="GO:0006508">
    <property type="term" value="P:proteolysis"/>
    <property type="evidence" value="ECO:0007669"/>
    <property type="project" value="UniProtKB-KW"/>
</dbReference>
<feature type="domain" description="Peptidase M12A" evidence="7">
    <location>
        <begin position="1"/>
        <end position="198"/>
    </location>
</feature>
<reference evidence="8" key="1">
    <citation type="submission" date="2020-11" db="EMBL/GenBank/DDBJ databases">
        <title>Isolation and identification of active actinomycetes.</title>
        <authorList>
            <person name="Sun X."/>
        </authorList>
    </citation>
    <scope>NUCLEOTIDE SEQUENCE</scope>
    <source>
        <strain evidence="8">NEAU-A11</strain>
    </source>
</reference>
<feature type="binding site" evidence="6">
    <location>
        <position position="109"/>
    </location>
    <ligand>
        <name>Zn(2+)</name>
        <dbReference type="ChEBI" id="CHEBI:29105"/>
        <note>catalytic</note>
    </ligand>
</feature>
<dbReference type="SMART" id="SM00235">
    <property type="entry name" value="ZnMc"/>
    <property type="match status" value="1"/>
</dbReference>
<name>A0A931C731_9ACTN</name>
<dbReference type="Pfam" id="PF01400">
    <property type="entry name" value="Astacin"/>
    <property type="match status" value="1"/>
</dbReference>
<dbReference type="PRINTS" id="PR00480">
    <property type="entry name" value="ASTACIN"/>
</dbReference>
<dbReference type="Gene3D" id="2.120.10.70">
    <property type="entry name" value="Fucose-specific lectin"/>
    <property type="match status" value="1"/>
</dbReference>
<evidence type="ECO:0000256" key="4">
    <source>
        <dbReference type="ARBA" id="ARBA00022833"/>
    </source>
</evidence>
<dbReference type="GO" id="GO:0004222">
    <property type="term" value="F:metalloendopeptidase activity"/>
    <property type="evidence" value="ECO:0007669"/>
    <property type="project" value="UniProtKB-UniRule"/>
</dbReference>
<keyword evidence="9" id="KW-1185">Reference proteome</keyword>
<organism evidence="8 9">
    <name type="scientific">Actinoplanes aureus</name>
    <dbReference type="NCBI Taxonomy" id="2792083"/>
    <lineage>
        <taxon>Bacteria</taxon>
        <taxon>Bacillati</taxon>
        <taxon>Actinomycetota</taxon>
        <taxon>Actinomycetes</taxon>
        <taxon>Micromonosporales</taxon>
        <taxon>Micromonosporaceae</taxon>
        <taxon>Actinoplanes</taxon>
    </lineage>
</organism>
<keyword evidence="1 6" id="KW-0645">Protease</keyword>
<dbReference type="PROSITE" id="PS51864">
    <property type="entry name" value="ASTACIN"/>
    <property type="match status" value="1"/>
</dbReference>
<evidence type="ECO:0000256" key="3">
    <source>
        <dbReference type="ARBA" id="ARBA00022801"/>
    </source>
</evidence>
<protein>
    <recommendedName>
        <fullName evidence="7">Peptidase M12A domain-containing protein</fullName>
    </recommendedName>
</protein>
<dbReference type="InterPro" id="IPR006026">
    <property type="entry name" value="Peptidase_Metallo"/>
</dbReference>
<dbReference type="EMBL" id="JADQTO010000012">
    <property type="protein sequence ID" value="MBG0564639.1"/>
    <property type="molecule type" value="Genomic_DNA"/>
</dbReference>
<dbReference type="Gene3D" id="3.40.390.10">
    <property type="entry name" value="Collagenase (Catalytic Domain)"/>
    <property type="match status" value="1"/>
</dbReference>
<dbReference type="AlphaFoldDB" id="A0A931C731"/>
<gene>
    <name evidence="8" type="ORF">I4J89_24630</name>
</gene>
<sequence>MGLARTGARWRWVNGVIPYTINEEDFPPGSSPERTAIDAAVTEWNTRTTITLRPRQREANYIEFVRADEAGACSSHVGRRQFPGAQQIPCNPAGGALVHEIGHAAGLFHEHQREDRNAFVTVFVQNARSDKQGNFPRHVDDGDDIGAYDYGSVMHYNSRAFAVDWRQAHALPDKTSRAAPALASTGRELHMVHLGESSNTLWHSWTPDGMSWTDDEAIPDQSSKAAPALAVLNGDLHMVHLGNSSNDIWYSVSRDLREWEKNVRVEDQKSKATPALAAFNGELHMVHLGDSSNDLWHSWTRDGRSWEERRIPDQKSKATPALAAYGGRLHLVHLGDSSNDLWHSSTRDGRTWTANRRIKDQRSQAPPGMCEFGGLLHLAHVGESSATIWHSTYDGTDWRPNDRDDNNESRRTPALAVLDGALHSVHRGKSSSRLWHTTRDTGLRVIVFPPGVPNGGNGHLSAGDIATIRRLYP</sequence>
<keyword evidence="2 6" id="KW-0479">Metal-binding</keyword>
<dbReference type="GO" id="GO:0008270">
    <property type="term" value="F:zinc ion binding"/>
    <property type="evidence" value="ECO:0007669"/>
    <property type="project" value="UniProtKB-UniRule"/>
</dbReference>
<evidence type="ECO:0000256" key="6">
    <source>
        <dbReference type="PROSITE-ProRule" id="PRU01211"/>
    </source>
</evidence>
<dbReference type="RefSeq" id="WP_196416429.1">
    <property type="nucleotide sequence ID" value="NZ_JADQTO010000012.1"/>
</dbReference>